<organism evidence="1 2">
    <name type="scientific">Pedobacter ginsengisoli</name>
    <dbReference type="NCBI Taxonomy" id="363852"/>
    <lineage>
        <taxon>Bacteria</taxon>
        <taxon>Pseudomonadati</taxon>
        <taxon>Bacteroidota</taxon>
        <taxon>Sphingobacteriia</taxon>
        <taxon>Sphingobacteriales</taxon>
        <taxon>Sphingobacteriaceae</taxon>
        <taxon>Pedobacter</taxon>
    </lineage>
</organism>
<proteinExistence type="predicted"/>
<gene>
    <name evidence="1" type="ORF">CPT03_13725</name>
</gene>
<accession>A0A2D1U776</accession>
<dbReference type="KEGG" id="pgs:CPT03_13725"/>
<dbReference type="OrthoDB" id="773318at2"/>
<evidence type="ECO:0000313" key="1">
    <source>
        <dbReference type="EMBL" id="ATP57456.1"/>
    </source>
</evidence>
<name>A0A2D1U776_9SPHI</name>
<dbReference type="AlphaFoldDB" id="A0A2D1U776"/>
<sequence>MKNFIQTSRRSITAINAARLLNQHGTEVSLERAKLILDFLYKFAKLSAVQAINGDSGKKPLEKKTPRNLYK</sequence>
<keyword evidence="2" id="KW-1185">Reference proteome</keyword>
<protein>
    <submittedName>
        <fullName evidence="1">Uncharacterized protein</fullName>
    </submittedName>
</protein>
<reference evidence="1 2" key="1">
    <citation type="submission" date="2017-10" db="EMBL/GenBank/DDBJ databases">
        <title>Whole genome of Pedobacter ginsengisoli T01R-27 isolated from tomato rhizosphere.</title>
        <authorList>
            <person name="Weon H.-Y."/>
            <person name="Lee S.A."/>
            <person name="Sang M.K."/>
            <person name="Song J."/>
        </authorList>
    </citation>
    <scope>NUCLEOTIDE SEQUENCE [LARGE SCALE GENOMIC DNA]</scope>
    <source>
        <strain evidence="1 2">T01R-27</strain>
    </source>
</reference>
<dbReference type="Proteomes" id="UP000223749">
    <property type="component" value="Chromosome"/>
</dbReference>
<evidence type="ECO:0000313" key="2">
    <source>
        <dbReference type="Proteomes" id="UP000223749"/>
    </source>
</evidence>
<dbReference type="EMBL" id="CP024091">
    <property type="protein sequence ID" value="ATP57456.1"/>
    <property type="molecule type" value="Genomic_DNA"/>
</dbReference>
<dbReference type="RefSeq" id="WP_099439378.1">
    <property type="nucleotide sequence ID" value="NZ_CP024091.1"/>
</dbReference>